<dbReference type="EMBL" id="VSSQ01091366">
    <property type="protein sequence ID" value="MPN36940.1"/>
    <property type="molecule type" value="Genomic_DNA"/>
</dbReference>
<comment type="caution">
    <text evidence="1">The sequence shown here is derived from an EMBL/GenBank/DDBJ whole genome shotgun (WGS) entry which is preliminary data.</text>
</comment>
<dbReference type="AlphaFoldDB" id="A0A645HDZ5"/>
<organism evidence="1">
    <name type="scientific">bioreactor metagenome</name>
    <dbReference type="NCBI Taxonomy" id="1076179"/>
    <lineage>
        <taxon>unclassified sequences</taxon>
        <taxon>metagenomes</taxon>
        <taxon>ecological metagenomes</taxon>
    </lineage>
</organism>
<sequence>MHGKFFDLFFVHFDEPVHHRNFGGDCEIHLERIVFIERGFARIHRVDDVIFDRLELVSRHAFDEINFCKTHIRAFLARQQLHALRRAVCALVVLAGQIFHSKHTIAFFVRHILTRHRIDRRFAEHICDRGLKILIVNTFHVVAVQNPHLRDRYAKVLLKICGARLRFHIKALFLFYK</sequence>
<protein>
    <submittedName>
        <fullName evidence="1">Uncharacterized protein</fullName>
    </submittedName>
</protein>
<name>A0A645HDZ5_9ZZZZ</name>
<reference evidence="1" key="1">
    <citation type="submission" date="2019-08" db="EMBL/GenBank/DDBJ databases">
        <authorList>
            <person name="Kucharzyk K."/>
            <person name="Murdoch R.W."/>
            <person name="Higgins S."/>
            <person name="Loffler F."/>
        </authorList>
    </citation>
    <scope>NUCLEOTIDE SEQUENCE</scope>
</reference>
<evidence type="ECO:0000313" key="1">
    <source>
        <dbReference type="EMBL" id="MPN36940.1"/>
    </source>
</evidence>
<gene>
    <name evidence="1" type="ORF">SDC9_184452</name>
</gene>
<proteinExistence type="predicted"/>
<accession>A0A645HDZ5</accession>